<protein>
    <submittedName>
        <fullName evidence="1">Uncharacterized protein</fullName>
    </submittedName>
</protein>
<reference evidence="1 2" key="1">
    <citation type="submission" date="2015-01" db="EMBL/GenBank/DDBJ databases">
        <title>Evolution of Trichinella species and genotypes.</title>
        <authorList>
            <person name="Korhonen P.K."/>
            <person name="Edoardo P."/>
            <person name="Giuseppe L.R."/>
            <person name="Gasser R.B."/>
        </authorList>
    </citation>
    <scope>NUCLEOTIDE SEQUENCE [LARGE SCALE GENOMIC DNA]</scope>
    <source>
        <strain evidence="1">ISS2496</strain>
    </source>
</reference>
<organism evidence="1 2">
    <name type="scientific">Trichinella patagoniensis</name>
    <dbReference type="NCBI Taxonomy" id="990121"/>
    <lineage>
        <taxon>Eukaryota</taxon>
        <taxon>Metazoa</taxon>
        <taxon>Ecdysozoa</taxon>
        <taxon>Nematoda</taxon>
        <taxon>Enoplea</taxon>
        <taxon>Dorylaimia</taxon>
        <taxon>Trichinellida</taxon>
        <taxon>Trichinellidae</taxon>
        <taxon>Trichinella</taxon>
    </lineage>
</organism>
<accession>A0A0V0YYH3</accession>
<sequence length="40" mass="4497">MPNLEPNDVNMTYNVSQSKRNTIKTQLMTSATPTTTVQQL</sequence>
<evidence type="ECO:0000313" key="2">
    <source>
        <dbReference type="Proteomes" id="UP000054783"/>
    </source>
</evidence>
<dbReference type="EMBL" id="JYDQ01001370">
    <property type="protein sequence ID" value="KRY05332.1"/>
    <property type="molecule type" value="Genomic_DNA"/>
</dbReference>
<proteinExistence type="predicted"/>
<evidence type="ECO:0000313" key="1">
    <source>
        <dbReference type="EMBL" id="KRY05332.1"/>
    </source>
</evidence>
<gene>
    <name evidence="1" type="ORF">T12_13328</name>
</gene>
<dbReference type="Proteomes" id="UP000054783">
    <property type="component" value="Unassembled WGS sequence"/>
</dbReference>
<keyword evidence="2" id="KW-1185">Reference proteome</keyword>
<comment type="caution">
    <text evidence="1">The sequence shown here is derived from an EMBL/GenBank/DDBJ whole genome shotgun (WGS) entry which is preliminary data.</text>
</comment>
<dbReference type="AlphaFoldDB" id="A0A0V0YYH3"/>
<name>A0A0V0YYH3_9BILA</name>